<proteinExistence type="predicted"/>
<feature type="compositionally biased region" description="Low complexity" evidence="1">
    <location>
        <begin position="81"/>
        <end position="94"/>
    </location>
</feature>
<protein>
    <submittedName>
        <fullName evidence="2">Uncharacterized protein</fullName>
    </submittedName>
</protein>
<dbReference type="GeneID" id="92027350"/>
<feature type="compositionally biased region" description="Acidic residues" evidence="1">
    <location>
        <begin position="154"/>
        <end position="173"/>
    </location>
</feature>
<evidence type="ECO:0000313" key="2">
    <source>
        <dbReference type="EMBL" id="KAK7544456.1"/>
    </source>
</evidence>
<sequence length="180" mass="19342">MGISGVKAGKAIFTEVSKRLPGQSESISTVLSFPELNPGRSVRDYEDLTPDSNFCAGTPKAVDHRWQYLNSKYKNGKLTNKSASSPPSVTTTPKTLKRSSPLKGKGKKVAFSQSTTPGSSPAPSDDGLAIEGTSLSPQRSSTRKAARKNYAEFDMCESDENDDDGTGETVFEDVEIKTEV</sequence>
<feature type="compositionally biased region" description="Polar residues" evidence="1">
    <location>
        <begin position="111"/>
        <end position="122"/>
    </location>
</feature>
<gene>
    <name evidence="2" type="ORF">J3D65DRAFT_20537</name>
</gene>
<comment type="caution">
    <text evidence="2">The sequence shown here is derived from an EMBL/GenBank/DDBJ whole genome shotgun (WGS) entry which is preliminary data.</text>
</comment>
<organism evidence="2 3">
    <name type="scientific">Phyllosticta citribraziliensis</name>
    <dbReference type="NCBI Taxonomy" id="989973"/>
    <lineage>
        <taxon>Eukaryota</taxon>
        <taxon>Fungi</taxon>
        <taxon>Dikarya</taxon>
        <taxon>Ascomycota</taxon>
        <taxon>Pezizomycotina</taxon>
        <taxon>Dothideomycetes</taxon>
        <taxon>Dothideomycetes incertae sedis</taxon>
        <taxon>Botryosphaeriales</taxon>
        <taxon>Phyllostictaceae</taxon>
        <taxon>Phyllosticta</taxon>
    </lineage>
</organism>
<reference evidence="2 3" key="1">
    <citation type="submission" date="2024-04" db="EMBL/GenBank/DDBJ databases">
        <title>Phyllosticta paracitricarpa is synonymous to the EU quarantine fungus P. citricarpa based on phylogenomic analyses.</title>
        <authorList>
            <consortium name="Lawrence Berkeley National Laboratory"/>
            <person name="Van ingen-buijs V.A."/>
            <person name="Van westerhoven A.C."/>
            <person name="Haridas S."/>
            <person name="Skiadas P."/>
            <person name="Martin F."/>
            <person name="Groenewald J.Z."/>
            <person name="Crous P.W."/>
            <person name="Seidl M.F."/>
        </authorList>
    </citation>
    <scope>NUCLEOTIDE SEQUENCE [LARGE SCALE GENOMIC DNA]</scope>
    <source>
        <strain evidence="2 3">CPC 17464</strain>
    </source>
</reference>
<dbReference type="Proteomes" id="UP001360953">
    <property type="component" value="Unassembled WGS sequence"/>
</dbReference>
<evidence type="ECO:0000313" key="3">
    <source>
        <dbReference type="Proteomes" id="UP001360953"/>
    </source>
</evidence>
<accession>A0ABR1MB39</accession>
<dbReference type="EMBL" id="JBBPEH010000001">
    <property type="protein sequence ID" value="KAK7544456.1"/>
    <property type="molecule type" value="Genomic_DNA"/>
</dbReference>
<dbReference type="RefSeq" id="XP_066659691.1">
    <property type="nucleotide sequence ID" value="XM_066794444.1"/>
</dbReference>
<name>A0ABR1MB39_9PEZI</name>
<keyword evidence="3" id="KW-1185">Reference proteome</keyword>
<evidence type="ECO:0000256" key="1">
    <source>
        <dbReference type="SAM" id="MobiDB-lite"/>
    </source>
</evidence>
<feature type="region of interest" description="Disordered" evidence="1">
    <location>
        <begin position="75"/>
        <end position="180"/>
    </location>
</feature>